<dbReference type="InterPro" id="IPR001261">
    <property type="entry name" value="ArgE/DapE_CS"/>
</dbReference>
<evidence type="ECO:0000256" key="3">
    <source>
        <dbReference type="ARBA" id="ARBA00022723"/>
    </source>
</evidence>
<gene>
    <name evidence="7" type="ORF">GLX27_001290</name>
</gene>
<evidence type="ECO:0000259" key="6">
    <source>
        <dbReference type="Pfam" id="PF07687"/>
    </source>
</evidence>
<keyword evidence="4 7" id="KW-0378">Hydrolase</keyword>
<proteinExistence type="inferred from homology"/>
<dbReference type="PROSITE" id="PS00758">
    <property type="entry name" value="ARGE_DAPE_CPG2_1"/>
    <property type="match status" value="1"/>
</dbReference>
<dbReference type="InterPro" id="IPR002933">
    <property type="entry name" value="Peptidase_M20"/>
</dbReference>
<evidence type="ECO:0000256" key="2">
    <source>
        <dbReference type="ARBA" id="ARBA00022670"/>
    </source>
</evidence>
<keyword evidence="8" id="KW-1185">Reference proteome</keyword>
<evidence type="ECO:0000313" key="8">
    <source>
        <dbReference type="Proteomes" id="UP000818624"/>
    </source>
</evidence>
<accession>A0ABY8EQK6</accession>
<keyword evidence="2" id="KW-0645">Protease</keyword>
<dbReference type="Pfam" id="PF01546">
    <property type="entry name" value="Peptidase_M20"/>
    <property type="match status" value="1"/>
</dbReference>
<dbReference type="Gene3D" id="1.10.150.900">
    <property type="match status" value="1"/>
</dbReference>
<name>A0ABY8EQK6_MALFU</name>
<dbReference type="EC" id="3.4.17.4" evidence="7"/>
<evidence type="ECO:0000256" key="1">
    <source>
        <dbReference type="ARBA" id="ARBA00006247"/>
    </source>
</evidence>
<dbReference type="PANTHER" id="PTHR45962">
    <property type="entry name" value="N-FATTY-ACYL-AMINO ACID SYNTHASE/HYDROLASE PM20D1"/>
    <property type="match status" value="1"/>
</dbReference>
<dbReference type="SUPFAM" id="SSF55031">
    <property type="entry name" value="Bacterial exopeptidase dimerisation domain"/>
    <property type="match status" value="1"/>
</dbReference>
<dbReference type="PANTHER" id="PTHR45962:SF1">
    <property type="entry name" value="N-FATTY-ACYL-AMINO ACID SYNTHASE_HYDROLASE PM20D1"/>
    <property type="match status" value="1"/>
</dbReference>
<dbReference type="InterPro" id="IPR036264">
    <property type="entry name" value="Bact_exopeptidase_dim_dom"/>
</dbReference>
<evidence type="ECO:0000313" key="7">
    <source>
        <dbReference type="EMBL" id="WFD46653.1"/>
    </source>
</evidence>
<keyword evidence="5" id="KW-0862">Zinc</keyword>
<dbReference type="InterPro" id="IPR011650">
    <property type="entry name" value="Peptidase_M20_dimer"/>
</dbReference>
<feature type="domain" description="Peptidase M20 dimerisation" evidence="6">
    <location>
        <begin position="295"/>
        <end position="481"/>
    </location>
</feature>
<keyword evidence="3" id="KW-0479">Metal-binding</keyword>
<dbReference type="GO" id="GO:0004181">
    <property type="term" value="F:metallocarboxypeptidase activity"/>
    <property type="evidence" value="ECO:0007669"/>
    <property type="project" value="UniProtKB-EC"/>
</dbReference>
<reference evidence="7 8" key="1">
    <citation type="journal article" date="2020" name="Elife">
        <title>Loss of centromere function drives karyotype evolution in closely related Malassezia species.</title>
        <authorList>
            <person name="Sankaranarayanan S.R."/>
            <person name="Ianiri G."/>
            <person name="Coelho M.A."/>
            <person name="Reza M.H."/>
            <person name="Thimmappa B.C."/>
            <person name="Ganguly P."/>
            <person name="Vadnala R.N."/>
            <person name="Sun S."/>
            <person name="Siddharthan R."/>
            <person name="Tellgren-Roth C."/>
            <person name="Dawson T.L."/>
            <person name="Heitman J."/>
            <person name="Sanyal K."/>
        </authorList>
    </citation>
    <scope>NUCLEOTIDE SEQUENCE [LARGE SCALE GENOMIC DNA]</scope>
    <source>
        <strain evidence="7">CBS14141</strain>
    </source>
</reference>
<organism evidence="7 8">
    <name type="scientific">Malassezia furfur</name>
    <name type="common">Pityriasis versicolor infection agent</name>
    <name type="synonym">Pityrosporum furfur</name>
    <dbReference type="NCBI Taxonomy" id="55194"/>
    <lineage>
        <taxon>Eukaryota</taxon>
        <taxon>Fungi</taxon>
        <taxon>Dikarya</taxon>
        <taxon>Basidiomycota</taxon>
        <taxon>Ustilaginomycotina</taxon>
        <taxon>Malasseziomycetes</taxon>
        <taxon>Malasseziales</taxon>
        <taxon>Malasseziaceae</taxon>
        <taxon>Malassezia</taxon>
    </lineage>
</organism>
<keyword evidence="7" id="KW-0121">Carboxypeptidase</keyword>
<dbReference type="Pfam" id="PF07687">
    <property type="entry name" value="M20_dimer"/>
    <property type="match status" value="1"/>
</dbReference>
<dbReference type="CDD" id="cd05674">
    <property type="entry name" value="M20_yscS"/>
    <property type="match status" value="1"/>
</dbReference>
<evidence type="ECO:0000256" key="4">
    <source>
        <dbReference type="ARBA" id="ARBA00022801"/>
    </source>
</evidence>
<sequence>MAAKLELPDRAPTSAPPPRRRAAARYLIAGVALALYVYATCVRTHASATWLAQVLDDVEGPHGVCPQVAEYDPTDALQGRDLVRPSVRASVERLSHAVQIDTSVSDGWKDPDEDPAPWKIFTPYAEWFERSFPTVHARDSPVRREKIHQHGLLYTWPGSDPSLKPLLITAHQDVVPVDGSTLDDWVYPPFSGHVDLENQTVWGRGAIDCKNWLHGSMAAVESLLLSGWTPRRTVLFAYGFDEESSGQQGAQHIGRYLQERYGDDSIAMLVDEGTPVYSVSDPESFGAPIAAPAVTEKGMLNVEMEVRSKGGHSSMPPPHTSIGLLSRILTMLEDHPFPDKIEEKSKAHIQFLQCMRDHPEMPDTLRHALYKLEYAERALDNRFAAGATGVLPLTERVFLHLAPRALKHSRVDKARQGVLDVLDYNMLSLLKTTQAEDVIHGGVKVNALPESATALINHRIATYSRIADVEHRYKRLLTPLAEELGLSLTAFGEELVPHINASIGSLVIGRGSWIVDTRDPSPFEGPDAGPWRLLSSVIRQTWHLDEPRHELGKSMSEKPRVSKQHQHPVRVTPNVMFAITDTHWYKALTNQVFRFASLSVHPDLTGMSMFHTMHTVNEHVSIDAIVKAVDFYTNLLIAADHETIEHW</sequence>
<dbReference type="SUPFAM" id="SSF53187">
    <property type="entry name" value="Zn-dependent exopeptidases"/>
    <property type="match status" value="1"/>
</dbReference>
<dbReference type="EMBL" id="CP046234">
    <property type="protein sequence ID" value="WFD46653.1"/>
    <property type="molecule type" value="Genomic_DNA"/>
</dbReference>
<dbReference type="Gene3D" id="3.30.70.360">
    <property type="match status" value="1"/>
</dbReference>
<dbReference type="Gene3D" id="3.40.630.10">
    <property type="entry name" value="Zn peptidases"/>
    <property type="match status" value="1"/>
</dbReference>
<dbReference type="Proteomes" id="UP000818624">
    <property type="component" value="Chromosome 1"/>
</dbReference>
<dbReference type="InterPro" id="IPR047177">
    <property type="entry name" value="Pept_M20A"/>
</dbReference>
<comment type="similarity">
    <text evidence="1">Belongs to the peptidase M20A family.</text>
</comment>
<evidence type="ECO:0000256" key="5">
    <source>
        <dbReference type="ARBA" id="ARBA00022833"/>
    </source>
</evidence>
<protein>
    <submittedName>
        <fullName evidence="7">Gly-Xaa carboxypeptidase</fullName>
        <ecNumber evidence="7">3.4.17.4</ecNumber>
    </submittedName>
</protein>